<evidence type="ECO:0000313" key="6">
    <source>
        <dbReference type="EMBL" id="MBL1376486.1"/>
    </source>
</evidence>
<evidence type="ECO:0000259" key="5">
    <source>
        <dbReference type="PROSITE" id="PS50931"/>
    </source>
</evidence>
<accession>A0ABS1QPS5</accession>
<dbReference type="InterPro" id="IPR036388">
    <property type="entry name" value="WH-like_DNA-bd_sf"/>
</dbReference>
<dbReference type="Pfam" id="PF00126">
    <property type="entry name" value="HTH_1"/>
    <property type="match status" value="1"/>
</dbReference>
<evidence type="ECO:0000313" key="7">
    <source>
        <dbReference type="Proteomes" id="UP000638570"/>
    </source>
</evidence>
<comment type="caution">
    <text evidence="6">The sequence shown here is derived from an EMBL/GenBank/DDBJ whole genome shotgun (WGS) entry which is preliminary data.</text>
</comment>
<keyword evidence="4" id="KW-0804">Transcription</keyword>
<dbReference type="EMBL" id="JAERTZ010000012">
    <property type="protein sequence ID" value="MBL1376486.1"/>
    <property type="molecule type" value="Genomic_DNA"/>
</dbReference>
<keyword evidence="7" id="KW-1185">Reference proteome</keyword>
<organism evidence="6 7">
    <name type="scientific">Zobellella iuensis</name>
    <dbReference type="NCBI Taxonomy" id="2803811"/>
    <lineage>
        <taxon>Bacteria</taxon>
        <taxon>Pseudomonadati</taxon>
        <taxon>Pseudomonadota</taxon>
        <taxon>Gammaproteobacteria</taxon>
        <taxon>Aeromonadales</taxon>
        <taxon>Aeromonadaceae</taxon>
        <taxon>Zobellella</taxon>
    </lineage>
</organism>
<dbReference type="Pfam" id="PF03466">
    <property type="entry name" value="LysR_substrate"/>
    <property type="match status" value="1"/>
</dbReference>
<dbReference type="PRINTS" id="PR00039">
    <property type="entry name" value="HTHLYSR"/>
</dbReference>
<dbReference type="PROSITE" id="PS50931">
    <property type="entry name" value="HTH_LYSR"/>
    <property type="match status" value="1"/>
</dbReference>
<keyword evidence="2" id="KW-0805">Transcription regulation</keyword>
<dbReference type="SUPFAM" id="SSF46785">
    <property type="entry name" value="Winged helix' DNA-binding domain"/>
    <property type="match status" value="1"/>
</dbReference>
<evidence type="ECO:0000256" key="4">
    <source>
        <dbReference type="ARBA" id="ARBA00023163"/>
    </source>
</evidence>
<dbReference type="Gene3D" id="1.10.10.10">
    <property type="entry name" value="Winged helix-like DNA-binding domain superfamily/Winged helix DNA-binding domain"/>
    <property type="match status" value="1"/>
</dbReference>
<dbReference type="InterPro" id="IPR005119">
    <property type="entry name" value="LysR_subst-bd"/>
</dbReference>
<dbReference type="Gene3D" id="3.40.190.10">
    <property type="entry name" value="Periplasmic binding protein-like II"/>
    <property type="match status" value="2"/>
</dbReference>
<proteinExistence type="inferred from homology"/>
<dbReference type="SUPFAM" id="SSF53850">
    <property type="entry name" value="Periplasmic binding protein-like II"/>
    <property type="match status" value="1"/>
</dbReference>
<keyword evidence="3" id="KW-0238">DNA-binding</keyword>
<dbReference type="PANTHER" id="PTHR30537:SF5">
    <property type="entry name" value="HTH-TYPE TRANSCRIPTIONAL ACTIVATOR TTDR-RELATED"/>
    <property type="match status" value="1"/>
</dbReference>
<evidence type="ECO:0000256" key="1">
    <source>
        <dbReference type="ARBA" id="ARBA00009437"/>
    </source>
</evidence>
<reference evidence="7" key="1">
    <citation type="submission" date="2021-01" db="EMBL/GenBank/DDBJ databases">
        <title>Genome public.</title>
        <authorList>
            <person name="Liu C."/>
            <person name="Sun Q."/>
        </authorList>
    </citation>
    <scope>NUCLEOTIDE SEQUENCE [LARGE SCALE GENOMIC DNA]</scope>
    <source>
        <strain evidence="7">CGMCC 1.18722</strain>
    </source>
</reference>
<dbReference type="RefSeq" id="WP_202082448.1">
    <property type="nucleotide sequence ID" value="NZ_JAERTZ010000012.1"/>
</dbReference>
<dbReference type="InterPro" id="IPR000847">
    <property type="entry name" value="LysR_HTH_N"/>
</dbReference>
<dbReference type="PANTHER" id="PTHR30537">
    <property type="entry name" value="HTH-TYPE TRANSCRIPTIONAL REGULATOR"/>
    <property type="match status" value="1"/>
</dbReference>
<feature type="domain" description="HTH lysR-type" evidence="5">
    <location>
        <begin position="9"/>
        <end position="66"/>
    </location>
</feature>
<sequence length="303" mass="34744">MTEPIRPLPPLNCLQAFEAAARGKSFTQAAYELSLTQSAISRQIKRLEEYLGRPLFHRDAMGVELTPTGKHYFHLIQRLLRELADGTAELTRYQGALQLTLASSPTVASMWLTRKLPTLQARYPRLDIRILTMEDPRRLELSEFDLALYYRVPGEIEPPGVDCTPIFGQEKVICVCSPNYLLQSGPITSPENLLQQHVMLVVEDFYHDWLTWQDWFLATGHPYTSPKRTLRANSYQLLMQAALAGQGVAMGWSELFAPYLEEQSLIQALPEYMPSKGLLSLMEPRHRHPTEAIRQFKKWLFNQ</sequence>
<gene>
    <name evidence="6" type="ORF">JKV55_03935</name>
</gene>
<dbReference type="Proteomes" id="UP000638570">
    <property type="component" value="Unassembled WGS sequence"/>
</dbReference>
<comment type="similarity">
    <text evidence="1">Belongs to the LysR transcriptional regulatory family.</text>
</comment>
<dbReference type="InterPro" id="IPR036390">
    <property type="entry name" value="WH_DNA-bd_sf"/>
</dbReference>
<evidence type="ECO:0000256" key="2">
    <source>
        <dbReference type="ARBA" id="ARBA00023015"/>
    </source>
</evidence>
<name>A0ABS1QPS5_9GAMM</name>
<protein>
    <submittedName>
        <fullName evidence="6">LysR family transcriptional regulator</fullName>
    </submittedName>
</protein>
<dbReference type="InterPro" id="IPR058163">
    <property type="entry name" value="LysR-type_TF_proteobact-type"/>
</dbReference>
<evidence type="ECO:0000256" key="3">
    <source>
        <dbReference type="ARBA" id="ARBA00023125"/>
    </source>
</evidence>